<name>A0ABW4TS80_9ACTN</name>
<dbReference type="Pfam" id="PF04107">
    <property type="entry name" value="GCS2"/>
    <property type="match status" value="1"/>
</dbReference>
<dbReference type="NCBIfam" id="NF010041">
    <property type="entry name" value="PRK13517.1-1"/>
    <property type="match status" value="1"/>
</dbReference>
<dbReference type="SUPFAM" id="SSF55931">
    <property type="entry name" value="Glutamine synthetase/guanido kinase"/>
    <property type="match status" value="1"/>
</dbReference>
<evidence type="ECO:0000256" key="2">
    <source>
        <dbReference type="ARBA" id="ARBA00022741"/>
    </source>
</evidence>
<dbReference type="InterPro" id="IPR006336">
    <property type="entry name" value="GCS2"/>
</dbReference>
<dbReference type="InterPro" id="IPR014746">
    <property type="entry name" value="Gln_synth/guanido_kin_cat_dom"/>
</dbReference>
<dbReference type="EMBL" id="JBHUGD010000004">
    <property type="protein sequence ID" value="MFD1948813.1"/>
    <property type="molecule type" value="Genomic_DNA"/>
</dbReference>
<comment type="caution">
    <text evidence="6">The sequence shown here is derived from an EMBL/GenBank/DDBJ whole genome shotgun (WGS) entry which is preliminary data.</text>
</comment>
<dbReference type="Gene3D" id="3.30.590.20">
    <property type="match status" value="1"/>
</dbReference>
<gene>
    <name evidence="6" type="ORF">ACFSDE_18570</name>
</gene>
<keyword evidence="7" id="KW-1185">Reference proteome</keyword>
<protein>
    <recommendedName>
        <fullName evidence="5">Putative glutamate--cysteine ligase 2</fullName>
        <ecNumber evidence="5">6.3.2.2</ecNumber>
    </recommendedName>
    <alternativeName>
        <fullName evidence="5">Gamma-glutamylcysteine synthetase 2</fullName>
        <shortName evidence="5">GCS 2</shortName>
        <shortName evidence="5">Gamma-GCS 2</shortName>
    </alternativeName>
</protein>
<comment type="catalytic activity">
    <reaction evidence="4 5">
        <text>L-cysteine + L-glutamate + ATP = gamma-L-glutamyl-L-cysteine + ADP + phosphate + H(+)</text>
        <dbReference type="Rhea" id="RHEA:13285"/>
        <dbReference type="ChEBI" id="CHEBI:15378"/>
        <dbReference type="ChEBI" id="CHEBI:29985"/>
        <dbReference type="ChEBI" id="CHEBI:30616"/>
        <dbReference type="ChEBI" id="CHEBI:35235"/>
        <dbReference type="ChEBI" id="CHEBI:43474"/>
        <dbReference type="ChEBI" id="CHEBI:58173"/>
        <dbReference type="ChEBI" id="CHEBI:456216"/>
        <dbReference type="EC" id="6.3.2.2"/>
    </reaction>
</comment>
<dbReference type="RefSeq" id="WP_343921644.1">
    <property type="nucleotide sequence ID" value="NZ_BAAAJT010000003.1"/>
</dbReference>
<organism evidence="6 7">
    <name type="scientific">Nocardioides aestuarii</name>
    <dbReference type="NCBI Taxonomy" id="252231"/>
    <lineage>
        <taxon>Bacteria</taxon>
        <taxon>Bacillati</taxon>
        <taxon>Actinomycetota</taxon>
        <taxon>Actinomycetes</taxon>
        <taxon>Propionibacteriales</taxon>
        <taxon>Nocardioidaceae</taxon>
        <taxon>Nocardioides</taxon>
    </lineage>
</organism>
<proteinExistence type="inferred from homology"/>
<evidence type="ECO:0000256" key="3">
    <source>
        <dbReference type="ARBA" id="ARBA00022840"/>
    </source>
</evidence>
<dbReference type="HAMAP" id="MF_01609">
    <property type="entry name" value="Glu_cys_ligase_2"/>
    <property type="match status" value="1"/>
</dbReference>
<keyword evidence="1 5" id="KW-0436">Ligase</keyword>
<comment type="similarity">
    <text evidence="5">Belongs to the glutamate--cysteine ligase type 2 family. YbdK subfamily.</text>
</comment>
<comment type="function">
    <text evidence="5">ATP-dependent carboxylate-amine ligase which exhibits weak glutamate--cysteine ligase activity.</text>
</comment>
<dbReference type="GO" id="GO:0004357">
    <property type="term" value="F:glutamate-cysteine ligase activity"/>
    <property type="evidence" value="ECO:0007669"/>
    <property type="project" value="UniProtKB-EC"/>
</dbReference>
<keyword evidence="2 5" id="KW-0547">Nucleotide-binding</keyword>
<dbReference type="PANTHER" id="PTHR36510:SF1">
    <property type="entry name" value="GLUTAMATE--CYSTEINE LIGASE 2-RELATED"/>
    <property type="match status" value="1"/>
</dbReference>
<dbReference type="NCBIfam" id="TIGR02050">
    <property type="entry name" value="gshA_cyan_rel"/>
    <property type="match status" value="1"/>
</dbReference>
<dbReference type="InterPro" id="IPR011793">
    <property type="entry name" value="YbdK"/>
</dbReference>
<reference evidence="7" key="1">
    <citation type="journal article" date="2019" name="Int. J. Syst. Evol. Microbiol.">
        <title>The Global Catalogue of Microorganisms (GCM) 10K type strain sequencing project: providing services to taxonomists for standard genome sequencing and annotation.</title>
        <authorList>
            <consortium name="The Broad Institute Genomics Platform"/>
            <consortium name="The Broad Institute Genome Sequencing Center for Infectious Disease"/>
            <person name="Wu L."/>
            <person name="Ma J."/>
        </authorList>
    </citation>
    <scope>NUCLEOTIDE SEQUENCE [LARGE SCALE GENOMIC DNA]</scope>
    <source>
        <strain evidence="7">CGMCC 1.12477</strain>
    </source>
</reference>
<evidence type="ECO:0000256" key="1">
    <source>
        <dbReference type="ARBA" id="ARBA00022598"/>
    </source>
</evidence>
<accession>A0ABW4TS80</accession>
<keyword evidence="3 5" id="KW-0067">ATP-binding</keyword>
<evidence type="ECO:0000313" key="7">
    <source>
        <dbReference type="Proteomes" id="UP001597351"/>
    </source>
</evidence>
<evidence type="ECO:0000256" key="4">
    <source>
        <dbReference type="ARBA" id="ARBA00048819"/>
    </source>
</evidence>
<dbReference type="InterPro" id="IPR050141">
    <property type="entry name" value="GCL_type2/YbdK_subfam"/>
</dbReference>
<dbReference type="PANTHER" id="PTHR36510">
    <property type="entry name" value="GLUTAMATE--CYSTEINE LIGASE 2-RELATED"/>
    <property type="match status" value="1"/>
</dbReference>
<evidence type="ECO:0000313" key="6">
    <source>
        <dbReference type="EMBL" id="MFD1948813.1"/>
    </source>
</evidence>
<dbReference type="EC" id="6.3.2.2" evidence="5"/>
<dbReference type="Proteomes" id="UP001597351">
    <property type="component" value="Unassembled WGS sequence"/>
</dbReference>
<sequence>MTRTLGVEEELLLVDGSTGEPLAVAGAALRTAADGSDEGAGVEGELMQQQLETGTAPVSSVDDLLDELARWRAQADEHARSAGARVVALPTSPLPVVPRTTPDPRYREIAEEFGITQAEQLVCGMHVHVSTSSEDEAVGALDRLRPWLPVLTALSAGSPFWQGVDTGYASFRSQLWRRWPSAGSPGPFGTPGAYHGLVAELVDTGAIVDAGMAYFDVRLASDYPTIEVRVADVCPRVEVSAAVAVLARALVERAAADWAAGEPAPDLTPVVASLMTFRAARSGLAGDLVDPVTRRPRPAADVVAALVDHVAEPLAAYGDRDLVDDVVASLLAEGTAADRHRRVAGDDRDLAAVVRDTVALTHAVR</sequence>
<evidence type="ECO:0000256" key="5">
    <source>
        <dbReference type="HAMAP-Rule" id="MF_01609"/>
    </source>
</evidence>